<dbReference type="InterPro" id="IPR010985">
    <property type="entry name" value="Ribbon_hlx_hlx"/>
</dbReference>
<name>A0ABW4P6M8_9NOCA</name>
<gene>
    <name evidence="2" type="ORF">ACFSJG_18180</name>
</gene>
<reference evidence="3" key="1">
    <citation type="journal article" date="2019" name="Int. J. Syst. Evol. Microbiol.">
        <title>The Global Catalogue of Microorganisms (GCM) 10K type strain sequencing project: providing services to taxonomists for standard genome sequencing and annotation.</title>
        <authorList>
            <consortium name="The Broad Institute Genomics Platform"/>
            <consortium name="The Broad Institute Genome Sequencing Center for Infectious Disease"/>
            <person name="Wu L."/>
            <person name="Ma J."/>
        </authorList>
    </citation>
    <scope>NUCLEOTIDE SEQUENCE [LARGE SCALE GENOMIC DNA]</scope>
    <source>
        <strain evidence="3">DT72</strain>
    </source>
</reference>
<feature type="region of interest" description="Disordered" evidence="1">
    <location>
        <begin position="71"/>
        <end position="108"/>
    </location>
</feature>
<sequence>MDISEYTQSLRRDLAAAAALGDENTRRIAEGLADAAENSARLMLIGALSDLAAEVTSALGDRTVHVRLRGSEASVEISTQATDTEAETDASDETASERENTRTSTEFDDLSGDISRVTLRLVEQVKSRAEEAAAQNGVSLNSWVAQAVQGALSDQMRRSREGTKFGL</sequence>
<comment type="caution">
    <text evidence="2">The sequence shown here is derived from an EMBL/GenBank/DDBJ whole genome shotgun (WGS) entry which is preliminary data.</text>
</comment>
<dbReference type="Pfam" id="PF05534">
    <property type="entry name" value="HicB"/>
    <property type="match status" value="1"/>
</dbReference>
<evidence type="ECO:0000256" key="1">
    <source>
        <dbReference type="SAM" id="MobiDB-lite"/>
    </source>
</evidence>
<dbReference type="Proteomes" id="UP001597286">
    <property type="component" value="Unassembled WGS sequence"/>
</dbReference>
<dbReference type="SUPFAM" id="SSF47598">
    <property type="entry name" value="Ribbon-helix-helix"/>
    <property type="match status" value="1"/>
</dbReference>
<dbReference type="InterPro" id="IPR008651">
    <property type="entry name" value="Uncharacterised_HicB"/>
</dbReference>
<dbReference type="EMBL" id="JBHUFB010000013">
    <property type="protein sequence ID" value="MFD1814148.1"/>
    <property type="molecule type" value="Genomic_DNA"/>
</dbReference>
<dbReference type="RefSeq" id="WP_378486636.1">
    <property type="nucleotide sequence ID" value="NZ_JBHUFB010000013.1"/>
</dbReference>
<evidence type="ECO:0000313" key="2">
    <source>
        <dbReference type="EMBL" id="MFD1814148.1"/>
    </source>
</evidence>
<protein>
    <submittedName>
        <fullName evidence="2">Toxin-antitoxin system HicB family antitoxin</fullName>
    </submittedName>
</protein>
<proteinExistence type="predicted"/>
<accession>A0ABW4P6M8</accession>
<feature type="compositionally biased region" description="Acidic residues" evidence="1">
    <location>
        <begin position="84"/>
        <end position="94"/>
    </location>
</feature>
<keyword evidence="3" id="KW-1185">Reference proteome</keyword>
<organism evidence="2 3">
    <name type="scientific">Rhodococcus gannanensis</name>
    <dbReference type="NCBI Taxonomy" id="1960308"/>
    <lineage>
        <taxon>Bacteria</taxon>
        <taxon>Bacillati</taxon>
        <taxon>Actinomycetota</taxon>
        <taxon>Actinomycetes</taxon>
        <taxon>Mycobacteriales</taxon>
        <taxon>Nocardiaceae</taxon>
        <taxon>Rhodococcus</taxon>
    </lineage>
</organism>
<evidence type="ECO:0000313" key="3">
    <source>
        <dbReference type="Proteomes" id="UP001597286"/>
    </source>
</evidence>